<dbReference type="InterPro" id="IPR031919">
    <property type="entry name" value="Fucosidase_C"/>
</dbReference>
<keyword evidence="5 11" id="KW-0378">Hydrolase</keyword>
<dbReference type="SUPFAM" id="SSF51445">
    <property type="entry name" value="(Trans)glycosidases"/>
    <property type="match status" value="1"/>
</dbReference>
<feature type="signal peptide" evidence="8">
    <location>
        <begin position="1"/>
        <end position="24"/>
    </location>
</feature>
<dbReference type="Gene3D" id="2.60.40.1180">
    <property type="entry name" value="Golgi alpha-mannosidase II"/>
    <property type="match status" value="1"/>
</dbReference>
<evidence type="ECO:0000256" key="8">
    <source>
        <dbReference type="SAM" id="SignalP"/>
    </source>
</evidence>
<feature type="domain" description="Glycoside hydrolase family 29 N-terminal" evidence="9">
    <location>
        <begin position="24"/>
        <end position="422"/>
    </location>
</feature>
<evidence type="ECO:0000256" key="4">
    <source>
        <dbReference type="ARBA" id="ARBA00022729"/>
    </source>
</evidence>
<dbReference type="EC" id="3.2.1.51" evidence="3"/>
<evidence type="ECO:0000256" key="5">
    <source>
        <dbReference type="ARBA" id="ARBA00022801"/>
    </source>
</evidence>
<dbReference type="GO" id="GO:0004560">
    <property type="term" value="F:alpha-L-fucosidase activity"/>
    <property type="evidence" value="ECO:0007669"/>
    <property type="project" value="UniProtKB-EC"/>
</dbReference>
<dbReference type="PIRSF" id="PIRSF001092">
    <property type="entry name" value="Alpha-L-fucosidase"/>
    <property type="match status" value="1"/>
</dbReference>
<keyword evidence="4 8" id="KW-0732">Signal</keyword>
<dbReference type="Pfam" id="PF01120">
    <property type="entry name" value="Alpha_L_fucos"/>
    <property type="match status" value="1"/>
</dbReference>
<name>A0A212J737_9BACT</name>
<dbReference type="GO" id="GO:0006004">
    <property type="term" value="P:fucose metabolic process"/>
    <property type="evidence" value="ECO:0007669"/>
    <property type="project" value="InterPro"/>
</dbReference>
<dbReference type="Pfam" id="PF16757">
    <property type="entry name" value="Fucosidase_C"/>
    <property type="match status" value="1"/>
</dbReference>
<feature type="chain" id="PRO_5012374634" description="alpha-L-fucosidase" evidence="8">
    <location>
        <begin position="25"/>
        <end position="543"/>
    </location>
</feature>
<dbReference type="PANTHER" id="PTHR10030:SF37">
    <property type="entry name" value="ALPHA-L-FUCOSIDASE-RELATED"/>
    <property type="match status" value="1"/>
</dbReference>
<feature type="domain" description="Alpha-L-fucosidase C-terminal" evidence="10">
    <location>
        <begin position="460"/>
        <end position="534"/>
    </location>
</feature>
<comment type="function">
    <text evidence="1">Alpha-L-fucosidase is responsible for hydrolyzing the alpha-1,6-linked fucose joined to the reducing-end N-acetylglucosamine of the carbohydrate moieties of glycoproteins.</text>
</comment>
<dbReference type="PROSITE" id="PS51257">
    <property type="entry name" value="PROKAR_LIPOPROTEIN"/>
    <property type="match status" value="1"/>
</dbReference>
<sequence length="543" mass="62686">MKKNIQRLAYIWLSIVLMSCSATKHETLLEGKYSPTWQSLSQYKQAPDWFRDAKFGIWAHWGPQCQPEQGDWYARDMYMEGTHKYKWHVENYGHPSEFGFKDVINLWKADKWNPDQLMDLYYRAGARYFFTLGNHHDNFDLWESKYQTWNSVNMGPKKDIVSAWEKAARKHNLHFGISIHSAHAWTWYETAQRADKEGSKVGIPYDGKLTKKDGKGKWWEGYDPQDLYVQNHALSKESEDNWKIHSQWAWGNGASVPSDEYCQNFLDRNIDVINKYNPDLIYYDDTSLPLWPISDVGLKILSHFYNKSLKYNNGKNEAVAFAKILTDEQKKALVWDVEKGVPDNIQEKPWQTCTCLGVWHYDRSIYENDHYKSAKTVIHMLIDIISKNGNLLLSIPQRGDGTIDDKELKILEDIAAWMAVNSDGVYGTRPWKVFGEGPVAEAPNSIQAQGFNEGKHQPYTSEDIRFVTKGDVLYAHVLAWPENGKVVIKSLSDGNSLYPKTIHNIEMVGNDGKIKYSRTKEGLVVELPENSDKKAISILLKII</sequence>
<evidence type="ECO:0000256" key="3">
    <source>
        <dbReference type="ARBA" id="ARBA00012662"/>
    </source>
</evidence>
<accession>A0A212J737</accession>
<evidence type="ECO:0000313" key="11">
    <source>
        <dbReference type="EMBL" id="SBV95250.1"/>
    </source>
</evidence>
<evidence type="ECO:0000259" key="9">
    <source>
        <dbReference type="Pfam" id="PF01120"/>
    </source>
</evidence>
<dbReference type="InterPro" id="IPR000933">
    <property type="entry name" value="Glyco_hydro_29"/>
</dbReference>
<dbReference type="SMART" id="SM00812">
    <property type="entry name" value="Alpha_L_fucos"/>
    <property type="match status" value="1"/>
</dbReference>
<dbReference type="InterPro" id="IPR057739">
    <property type="entry name" value="Glyco_hydro_29_N"/>
</dbReference>
<keyword evidence="6 11" id="KW-0326">Glycosidase</keyword>
<dbReference type="Gene3D" id="3.20.20.80">
    <property type="entry name" value="Glycosidases"/>
    <property type="match status" value="1"/>
</dbReference>
<gene>
    <name evidence="11" type="ORF">KL86DYS2_10875</name>
</gene>
<dbReference type="AlphaFoldDB" id="A0A212J737"/>
<protein>
    <recommendedName>
        <fullName evidence="3">alpha-L-fucosidase</fullName>
        <ecNumber evidence="3">3.2.1.51</ecNumber>
    </recommendedName>
</protein>
<evidence type="ECO:0000256" key="7">
    <source>
        <dbReference type="PIRSR" id="PIRSR001092-1"/>
    </source>
</evidence>
<reference evidence="11" key="1">
    <citation type="submission" date="2016-04" db="EMBL/GenBank/DDBJ databases">
        <authorList>
            <person name="Evans L.H."/>
            <person name="Alamgir A."/>
            <person name="Owens N."/>
            <person name="Weber N.D."/>
            <person name="Virtaneva K."/>
            <person name="Barbian K."/>
            <person name="Babar A."/>
            <person name="Rosenke K."/>
        </authorList>
    </citation>
    <scope>NUCLEOTIDE SEQUENCE</scope>
    <source>
        <strain evidence="11">86-2</strain>
    </source>
</reference>
<evidence type="ECO:0000256" key="6">
    <source>
        <dbReference type="ARBA" id="ARBA00023295"/>
    </source>
</evidence>
<evidence type="ECO:0000256" key="2">
    <source>
        <dbReference type="ARBA" id="ARBA00007951"/>
    </source>
</evidence>
<dbReference type="GO" id="GO:0016139">
    <property type="term" value="P:glycoside catabolic process"/>
    <property type="evidence" value="ECO:0007669"/>
    <property type="project" value="TreeGrafter"/>
</dbReference>
<dbReference type="InterPro" id="IPR017853">
    <property type="entry name" value="GH"/>
</dbReference>
<dbReference type="EMBL" id="FLUL01000001">
    <property type="protein sequence ID" value="SBV95250.1"/>
    <property type="molecule type" value="Genomic_DNA"/>
</dbReference>
<dbReference type="GO" id="GO:0005764">
    <property type="term" value="C:lysosome"/>
    <property type="evidence" value="ECO:0007669"/>
    <property type="project" value="TreeGrafter"/>
</dbReference>
<evidence type="ECO:0000259" key="10">
    <source>
        <dbReference type="Pfam" id="PF16757"/>
    </source>
</evidence>
<dbReference type="InterPro" id="IPR013780">
    <property type="entry name" value="Glyco_hydro_b"/>
</dbReference>
<dbReference type="RefSeq" id="WP_296947541.1">
    <property type="nucleotide sequence ID" value="NZ_LT599021.1"/>
</dbReference>
<dbReference type="PANTHER" id="PTHR10030">
    <property type="entry name" value="ALPHA-L-FUCOSIDASE"/>
    <property type="match status" value="1"/>
</dbReference>
<feature type="site" description="May be important for catalysis" evidence="7">
    <location>
        <position position="353"/>
    </location>
</feature>
<proteinExistence type="inferred from homology"/>
<comment type="similarity">
    <text evidence="2">Belongs to the glycosyl hydrolase 29 family.</text>
</comment>
<dbReference type="InterPro" id="IPR016286">
    <property type="entry name" value="FUC_metazoa-typ"/>
</dbReference>
<evidence type="ECO:0000256" key="1">
    <source>
        <dbReference type="ARBA" id="ARBA00004071"/>
    </source>
</evidence>
<organism evidence="11">
    <name type="scientific">uncultured Dysgonomonas sp</name>
    <dbReference type="NCBI Taxonomy" id="206096"/>
    <lineage>
        <taxon>Bacteria</taxon>
        <taxon>Pseudomonadati</taxon>
        <taxon>Bacteroidota</taxon>
        <taxon>Bacteroidia</taxon>
        <taxon>Bacteroidales</taxon>
        <taxon>Dysgonomonadaceae</taxon>
        <taxon>Dysgonomonas</taxon>
        <taxon>environmental samples</taxon>
    </lineage>
</organism>